<feature type="region of interest" description="Disordered" evidence="1">
    <location>
        <begin position="1"/>
        <end position="39"/>
    </location>
</feature>
<organism evidence="2 3">
    <name type="scientific">Tetragonisca angustula</name>
    <dbReference type="NCBI Taxonomy" id="166442"/>
    <lineage>
        <taxon>Eukaryota</taxon>
        <taxon>Metazoa</taxon>
        <taxon>Ecdysozoa</taxon>
        <taxon>Arthropoda</taxon>
        <taxon>Hexapoda</taxon>
        <taxon>Insecta</taxon>
        <taxon>Pterygota</taxon>
        <taxon>Neoptera</taxon>
        <taxon>Endopterygota</taxon>
        <taxon>Hymenoptera</taxon>
        <taxon>Apocrita</taxon>
        <taxon>Aculeata</taxon>
        <taxon>Apoidea</taxon>
        <taxon>Anthophila</taxon>
        <taxon>Apidae</taxon>
        <taxon>Tetragonisca</taxon>
    </lineage>
</organism>
<reference evidence="2 3" key="1">
    <citation type="submission" date="2024-05" db="EMBL/GenBank/DDBJ databases">
        <title>The nuclear and mitochondrial genome assemblies of Tetragonisca angustula (Apidae: Meliponini), a tiny yet remarkable pollinator in the Neotropics.</title>
        <authorList>
            <person name="Ferrari R."/>
            <person name="Ricardo P.C."/>
            <person name="Dias F.C."/>
            <person name="Araujo N.S."/>
            <person name="Soares D.O."/>
            <person name="Zhou Q.-S."/>
            <person name="Zhu C.-D."/>
            <person name="Coutinho L."/>
            <person name="Airas M.C."/>
            <person name="Batista T.M."/>
        </authorList>
    </citation>
    <scope>NUCLEOTIDE SEQUENCE [LARGE SCALE GENOMIC DNA]</scope>
    <source>
        <strain evidence="2">ASF017062</strain>
        <tissue evidence="2">Abdomen</tissue>
    </source>
</reference>
<protein>
    <submittedName>
        <fullName evidence="2">Uncharacterized protein</fullName>
    </submittedName>
</protein>
<sequence>MECGAERDSCTGGVSRLCGATSNPHTSHKRGPLSGSDSENALLVSDEQRTAIIAYCEAIAADYQGNEGNKPTLQKRVLPLGLRNVGEGLTFPNYYPEEERHQEWPLVPWQEE</sequence>
<evidence type="ECO:0000313" key="3">
    <source>
        <dbReference type="Proteomes" id="UP001432146"/>
    </source>
</evidence>
<keyword evidence="3" id="KW-1185">Reference proteome</keyword>
<accession>A0AAW1AJL0</accession>
<evidence type="ECO:0000256" key="1">
    <source>
        <dbReference type="SAM" id="MobiDB-lite"/>
    </source>
</evidence>
<dbReference type="EMBL" id="JAWNGG020000015">
    <property type="protein sequence ID" value="KAK9308998.1"/>
    <property type="molecule type" value="Genomic_DNA"/>
</dbReference>
<dbReference type="AlphaFoldDB" id="A0AAW1AJL0"/>
<dbReference type="Proteomes" id="UP001432146">
    <property type="component" value="Unassembled WGS sequence"/>
</dbReference>
<name>A0AAW1AJL0_9HYME</name>
<proteinExistence type="predicted"/>
<comment type="caution">
    <text evidence="2">The sequence shown here is derived from an EMBL/GenBank/DDBJ whole genome shotgun (WGS) entry which is preliminary data.</text>
</comment>
<evidence type="ECO:0000313" key="2">
    <source>
        <dbReference type="EMBL" id="KAK9308998.1"/>
    </source>
</evidence>
<gene>
    <name evidence="2" type="ORF">QLX08_001191</name>
</gene>